<organism evidence="1 2">
    <name type="scientific">Staphylococcus devriesei</name>
    <dbReference type="NCBI Taxonomy" id="586733"/>
    <lineage>
        <taxon>Bacteria</taxon>
        <taxon>Bacillati</taxon>
        <taxon>Bacillota</taxon>
        <taxon>Bacilli</taxon>
        <taxon>Bacillales</taxon>
        <taxon>Staphylococcaceae</taxon>
        <taxon>Staphylococcus</taxon>
    </lineage>
</organism>
<keyword evidence="1" id="KW-0378">Hydrolase</keyword>
<evidence type="ECO:0000313" key="2">
    <source>
        <dbReference type="Proteomes" id="UP000243350"/>
    </source>
</evidence>
<reference evidence="1 2" key="1">
    <citation type="journal article" date="2016" name="Front. Microbiol.">
        <title>Comprehensive Phylogenetic Analysis of Bovine Non-aureus Staphylococci Species Based on Whole-Genome Sequencing.</title>
        <authorList>
            <person name="Naushad S."/>
            <person name="Barkema H.W."/>
            <person name="Luby C."/>
            <person name="Condas L.A."/>
            <person name="Nobrega D.B."/>
            <person name="Carson D.A."/>
            <person name="De Buck J."/>
        </authorList>
    </citation>
    <scope>NUCLEOTIDE SEQUENCE [LARGE SCALE GENOMIC DNA]</scope>
    <source>
        <strain evidence="1 2">SNUC 4143</strain>
    </source>
</reference>
<keyword evidence="1" id="KW-0540">Nuclease</keyword>
<evidence type="ECO:0000313" key="1">
    <source>
        <dbReference type="EMBL" id="PTF10805.1"/>
    </source>
</evidence>
<dbReference type="Gene3D" id="3.40.91.50">
    <property type="match status" value="1"/>
</dbReference>
<dbReference type="Pfam" id="PF09491">
    <property type="entry name" value="RE_AlwI"/>
    <property type="match status" value="2"/>
</dbReference>
<dbReference type="EMBL" id="PYZH01000110">
    <property type="protein sequence ID" value="PTF10805.1"/>
    <property type="molecule type" value="Genomic_DNA"/>
</dbReference>
<keyword evidence="1" id="KW-0255">Endonuclease</keyword>
<dbReference type="Proteomes" id="UP000243350">
    <property type="component" value="Unassembled WGS sequence"/>
</dbReference>
<accession>A0A2T4KSG3</accession>
<sequence length="488" mass="56861">MAKMLYLLENTIQEYRQDSSMPGGWISRFYTQFSFANELGFVHTEFNQKIEFSENGNLMIRSFDSGRVLPDYNDSYETSAFLIAFSKYQINNPYRSNTVKVNFFTLVLKVIQYLNEKYNRPGIHREDITFIIAWGDNDYIALAEYIYKFREKFGYKASEETIYEYAMNLIDENTTNELRPATNDFIKKKKKHYKFDKLTGETRDEVVRKLRMTRLVALRGAGRFIDIDSMNKDKVDYILKCYFENKDFNMMNSKKYLDYMGEIDNNLIYSSEIIETKFMSTVKQKALYEWSEKSWDFLYEELIKSSKGSSTNNLVLKEIQAPARFEFLVSIVLQKALKKAEIRPNYIVDDEGIPYSTAGGQKEGSVGADIDIFENNVHALAEPTISYARSFQVEHEIPSIQEHILSTNEIDFKDLENEHINDWFGLFIAPKIVSAVGNRIDIVKQESGAEIFAWEAEDFGNFSKTANSINDYKLTRSYAKGRFMKKDS</sequence>
<dbReference type="GO" id="GO:0004519">
    <property type="term" value="F:endonuclease activity"/>
    <property type="evidence" value="ECO:0007669"/>
    <property type="project" value="UniProtKB-KW"/>
</dbReference>
<gene>
    <name evidence="1" type="ORF">BUY48_10860</name>
</gene>
<dbReference type="AlphaFoldDB" id="A0A2T4KSG3"/>
<name>A0A2T4KSG3_9STAP</name>
<comment type="caution">
    <text evidence="1">The sequence shown here is derived from an EMBL/GenBank/DDBJ whole genome shotgun (WGS) entry which is preliminary data.</text>
</comment>
<dbReference type="InterPro" id="IPR018573">
    <property type="entry name" value="Restrct_endonuc_II_AlwI"/>
</dbReference>
<protein>
    <submittedName>
        <fullName evidence="1">AlwI family type II restriction endonuclease</fullName>
    </submittedName>
</protein>
<proteinExistence type="predicted"/>